<dbReference type="PROSITE" id="PS51257">
    <property type="entry name" value="PROKAR_LIPOPROTEIN"/>
    <property type="match status" value="1"/>
</dbReference>
<dbReference type="HOGENOM" id="CLU_2194187_0_0_11"/>
<gene>
    <name evidence="1" type="ordered locus">Ndas_1331</name>
</gene>
<proteinExistence type="predicted"/>
<dbReference type="RefSeq" id="WP_013152370.1">
    <property type="nucleotide sequence ID" value="NC_014210.1"/>
</dbReference>
<keyword evidence="2" id="KW-1185">Reference proteome</keyword>
<dbReference type="Proteomes" id="UP000002219">
    <property type="component" value="Chromosome 1"/>
</dbReference>
<evidence type="ECO:0000313" key="2">
    <source>
        <dbReference type="Proteomes" id="UP000002219"/>
    </source>
</evidence>
<dbReference type="AlphaFoldDB" id="D7B2R5"/>
<name>D7B2R5_NOCDD</name>
<dbReference type="GeneID" id="91489405"/>
<evidence type="ECO:0000313" key="1">
    <source>
        <dbReference type="EMBL" id="ADH66763.1"/>
    </source>
</evidence>
<evidence type="ECO:0008006" key="3">
    <source>
        <dbReference type="Google" id="ProtNLM"/>
    </source>
</evidence>
<reference evidence="1 2" key="1">
    <citation type="journal article" date="2010" name="Stand. Genomic Sci.">
        <title>Complete genome sequence of Nocardiopsis dassonvillei type strain (IMRU 509).</title>
        <authorList>
            <person name="Sun H."/>
            <person name="Lapidus A."/>
            <person name="Nolan M."/>
            <person name="Lucas S."/>
            <person name="Del Rio T.G."/>
            <person name="Tice H."/>
            <person name="Cheng J.F."/>
            <person name="Tapia R."/>
            <person name="Han C."/>
            <person name="Goodwin L."/>
            <person name="Pitluck S."/>
            <person name="Pagani I."/>
            <person name="Ivanova N."/>
            <person name="Mavromatis K."/>
            <person name="Mikhailova N."/>
            <person name="Pati A."/>
            <person name="Chen A."/>
            <person name="Palaniappan K."/>
            <person name="Land M."/>
            <person name="Hauser L."/>
            <person name="Chang Y.J."/>
            <person name="Jeffries C.D."/>
            <person name="Djao O.D."/>
            <person name="Rohde M."/>
            <person name="Sikorski J."/>
            <person name="Goker M."/>
            <person name="Woyke T."/>
            <person name="Bristow J."/>
            <person name="Eisen J.A."/>
            <person name="Markowitz V."/>
            <person name="Hugenholtz P."/>
            <person name="Kyrpides N.C."/>
            <person name="Klenk H.P."/>
        </authorList>
    </citation>
    <scope>NUCLEOTIDE SEQUENCE [LARGE SCALE GENOMIC DNA]</scope>
    <source>
        <strain evidence="2">ATCC 23218 / DSM 43111 / CIP 107115 / JCM 7437 / KCTC 9190 / NBRC 14626 / NCTC 10488 / NRRL B-5397 / IMRU 509</strain>
    </source>
</reference>
<sequence>MHPIRLTSAFLLVALAATGCGSSEPTDESETQAAGAMCEDHVERQLEVSATTESVTFVRATADDDGEWWTYEAVGSYDTEDGSHTDYTCTVVNDSGDWVVVDLRSAEQ</sequence>
<organism evidence="1 2">
    <name type="scientific">Nocardiopsis dassonvillei (strain ATCC 23218 / DSM 43111 / CIP 107115 / JCM 7437 / KCTC 9190 / NBRC 14626 / NCTC 10488 / NRRL B-5397 / IMRU 509)</name>
    <name type="common">Actinomadura dassonvillei</name>
    <dbReference type="NCBI Taxonomy" id="446468"/>
    <lineage>
        <taxon>Bacteria</taxon>
        <taxon>Bacillati</taxon>
        <taxon>Actinomycetota</taxon>
        <taxon>Actinomycetes</taxon>
        <taxon>Streptosporangiales</taxon>
        <taxon>Nocardiopsidaceae</taxon>
        <taxon>Nocardiopsis</taxon>
    </lineage>
</organism>
<protein>
    <recommendedName>
        <fullName evidence="3">Lipoprotein</fullName>
    </recommendedName>
</protein>
<dbReference type="KEGG" id="nda:Ndas_1331"/>
<dbReference type="EMBL" id="CP002040">
    <property type="protein sequence ID" value="ADH66763.1"/>
    <property type="molecule type" value="Genomic_DNA"/>
</dbReference>
<accession>D7B2R5</accession>
<dbReference type="OrthoDB" id="3432030at2"/>